<evidence type="ECO:0000313" key="3">
    <source>
        <dbReference type="Proteomes" id="UP000499080"/>
    </source>
</evidence>
<proteinExistence type="predicted"/>
<dbReference type="EMBL" id="BGPR01014027">
    <property type="protein sequence ID" value="GBN63371.1"/>
    <property type="molecule type" value="Genomic_DNA"/>
</dbReference>
<dbReference type="Proteomes" id="UP000499080">
    <property type="component" value="Unassembled WGS sequence"/>
</dbReference>
<name>A0A4Y2QJ76_ARAVE</name>
<keyword evidence="3" id="KW-1185">Reference proteome</keyword>
<accession>A0A4Y2QJ76</accession>
<organism evidence="1 3">
    <name type="scientific">Araneus ventricosus</name>
    <name type="common">Orbweaver spider</name>
    <name type="synonym">Epeira ventricosa</name>
    <dbReference type="NCBI Taxonomy" id="182803"/>
    <lineage>
        <taxon>Eukaryota</taxon>
        <taxon>Metazoa</taxon>
        <taxon>Ecdysozoa</taxon>
        <taxon>Arthropoda</taxon>
        <taxon>Chelicerata</taxon>
        <taxon>Arachnida</taxon>
        <taxon>Araneae</taxon>
        <taxon>Araneomorphae</taxon>
        <taxon>Entelegynae</taxon>
        <taxon>Araneoidea</taxon>
        <taxon>Araneidae</taxon>
        <taxon>Araneus</taxon>
    </lineage>
</organism>
<protein>
    <submittedName>
        <fullName evidence="1">Uncharacterized protein</fullName>
    </submittedName>
</protein>
<evidence type="ECO:0000313" key="1">
    <source>
        <dbReference type="EMBL" id="GBN63371.1"/>
    </source>
</evidence>
<sequence length="97" mass="10923">MQQKPPASSLPQQMEIMKCPQVFKAWTKLELSNSYRTIRLLSSSREMFEKSISQELATTAFKIMSSPKSNSDLEPATAALINCFEWQMPSTKSSSTV</sequence>
<gene>
    <name evidence="2" type="ORF">AVEN_3186_1</name>
    <name evidence="1" type="ORF">AVEN_52817_1</name>
</gene>
<comment type="caution">
    <text evidence="1">The sequence shown here is derived from an EMBL/GenBank/DDBJ whole genome shotgun (WGS) entry which is preliminary data.</text>
</comment>
<dbReference type="EMBL" id="BGPR01014032">
    <property type="protein sequence ID" value="GBN63392.1"/>
    <property type="molecule type" value="Genomic_DNA"/>
</dbReference>
<evidence type="ECO:0000313" key="2">
    <source>
        <dbReference type="EMBL" id="GBN63392.1"/>
    </source>
</evidence>
<reference evidence="1 3" key="1">
    <citation type="journal article" date="2019" name="Sci. Rep.">
        <title>Orb-weaving spider Araneus ventricosus genome elucidates the spidroin gene catalogue.</title>
        <authorList>
            <person name="Kono N."/>
            <person name="Nakamura H."/>
            <person name="Ohtoshi R."/>
            <person name="Moran D.A.P."/>
            <person name="Shinohara A."/>
            <person name="Yoshida Y."/>
            <person name="Fujiwara M."/>
            <person name="Mori M."/>
            <person name="Tomita M."/>
            <person name="Arakawa K."/>
        </authorList>
    </citation>
    <scope>NUCLEOTIDE SEQUENCE [LARGE SCALE GENOMIC DNA]</scope>
</reference>
<dbReference type="AlphaFoldDB" id="A0A4Y2QJ76"/>